<protein>
    <submittedName>
        <fullName evidence="8">Chalcone synthase 3</fullName>
    </submittedName>
</protein>
<dbReference type="Gene3D" id="3.40.47.10">
    <property type="match status" value="2"/>
</dbReference>
<name>A0A0M3STX2_MORAL</name>
<dbReference type="SUPFAM" id="SSF53901">
    <property type="entry name" value="Thiolase-like"/>
    <property type="match status" value="2"/>
</dbReference>
<feature type="domain" description="Chalcone/stilbene synthase C-terminal" evidence="7">
    <location>
        <begin position="247"/>
        <end position="396"/>
    </location>
</feature>
<dbReference type="PANTHER" id="PTHR11877">
    <property type="entry name" value="HYDROXYMETHYLGLUTARYL-COA SYNTHASE"/>
    <property type="match status" value="1"/>
</dbReference>
<dbReference type="PANTHER" id="PTHR11877:SF14">
    <property type="entry name" value="CHALCONE SYNTHASE"/>
    <property type="match status" value="1"/>
</dbReference>
<dbReference type="InterPro" id="IPR012328">
    <property type="entry name" value="Chalcone/stilbene_synt_C"/>
</dbReference>
<feature type="active site" description="Acyl-thioester intermediate" evidence="4">
    <location>
        <position position="170"/>
    </location>
</feature>
<dbReference type="SMR" id="A0A0M3STX2"/>
<evidence type="ECO:0000256" key="5">
    <source>
        <dbReference type="RuleBase" id="RU003633"/>
    </source>
</evidence>
<dbReference type="Pfam" id="PF02797">
    <property type="entry name" value="Chal_sti_synt_C"/>
    <property type="match status" value="1"/>
</dbReference>
<dbReference type="InterPro" id="IPR018088">
    <property type="entry name" value="Chalcone/stilbene_synthase_AS"/>
</dbReference>
<proteinExistence type="evidence at transcript level"/>
<dbReference type="InterPro" id="IPR001099">
    <property type="entry name" value="Chalcone/stilbene_synt_N"/>
</dbReference>
<keyword evidence="2 5" id="KW-0808">Transferase</keyword>
<dbReference type="GO" id="GO:0030639">
    <property type="term" value="P:polyketide biosynthetic process"/>
    <property type="evidence" value="ECO:0007669"/>
    <property type="project" value="TreeGrafter"/>
</dbReference>
<gene>
    <name evidence="8" type="primary">CHS3</name>
</gene>
<dbReference type="EMBL" id="KT630885">
    <property type="protein sequence ID" value="ALD83619.1"/>
    <property type="molecule type" value="mRNA"/>
</dbReference>
<feature type="domain" description="Chalcone/stilbene synthase N-terminal" evidence="6">
    <location>
        <begin position="20"/>
        <end position="233"/>
    </location>
</feature>
<dbReference type="CDD" id="cd00831">
    <property type="entry name" value="CHS_like"/>
    <property type="match status" value="1"/>
</dbReference>
<evidence type="ECO:0000259" key="7">
    <source>
        <dbReference type="Pfam" id="PF02797"/>
    </source>
</evidence>
<dbReference type="GO" id="GO:0016747">
    <property type="term" value="F:acyltransferase activity, transferring groups other than amino-acyl groups"/>
    <property type="evidence" value="ECO:0007669"/>
    <property type="project" value="InterPro"/>
</dbReference>
<evidence type="ECO:0000256" key="4">
    <source>
        <dbReference type="PIRSR" id="PIRSR000451-1"/>
    </source>
</evidence>
<evidence type="ECO:0000256" key="3">
    <source>
        <dbReference type="ARBA" id="ARBA00023315"/>
    </source>
</evidence>
<sequence>MAPTNGFVEESQTAIPRGGPGVASILAIGTSNPSNYFNQAEYADYYFRVTNSEHMTELKEKFKRICEKSLIKKRHMRLTEDILKANPSMCTYDGASINERMDLKIVEMPKLGESAAIEALKEWGQPKSKITHIIVNSTSGVDMPGADYQLIRSLGLKTSVKRVMLYHQGCFAGGTVLRIAKDLAENNPGARVLVVCSELTIPTFRGPSEEDSASLVGQAIFADGGSAVIVGANVPDEGSAERPLFRLVSNSQVILPNSENTVGGHLRDCGLTIVLSPEVPNLIGKNILPCLEEAFTPFGISDWNSLFWVPHPGGAAILRAIEEKAELKKEKLKDTWNVWSEYGNMSSATVFFILNQMRKRSLAEKKSTTGDGLEWGVLLGFGPGLTVETVVLQSVPIVA</sequence>
<dbReference type="InterPro" id="IPR011141">
    <property type="entry name" value="Polyketide_synthase_type-III"/>
</dbReference>
<organism evidence="8">
    <name type="scientific">Morus alba</name>
    <name type="common">White mulberry</name>
    <dbReference type="NCBI Taxonomy" id="3498"/>
    <lineage>
        <taxon>Eukaryota</taxon>
        <taxon>Viridiplantae</taxon>
        <taxon>Streptophyta</taxon>
        <taxon>Embryophyta</taxon>
        <taxon>Tracheophyta</taxon>
        <taxon>Spermatophyta</taxon>
        <taxon>Magnoliopsida</taxon>
        <taxon>eudicotyledons</taxon>
        <taxon>Gunneridae</taxon>
        <taxon>Pentapetalae</taxon>
        <taxon>rosids</taxon>
        <taxon>fabids</taxon>
        <taxon>Rosales</taxon>
        <taxon>Moraceae</taxon>
        <taxon>Moreae</taxon>
        <taxon>Morus</taxon>
    </lineage>
</organism>
<evidence type="ECO:0000256" key="1">
    <source>
        <dbReference type="ARBA" id="ARBA00005531"/>
    </source>
</evidence>
<evidence type="ECO:0000259" key="6">
    <source>
        <dbReference type="Pfam" id="PF00195"/>
    </source>
</evidence>
<evidence type="ECO:0000313" key="8">
    <source>
        <dbReference type="EMBL" id="ALD83619.1"/>
    </source>
</evidence>
<dbReference type="FunFam" id="3.40.47.10:FF:000025">
    <property type="entry name" value="Chalcone synthase 2"/>
    <property type="match status" value="1"/>
</dbReference>
<evidence type="ECO:0000256" key="2">
    <source>
        <dbReference type="ARBA" id="ARBA00022679"/>
    </source>
</evidence>
<dbReference type="AlphaFoldDB" id="A0A0M3STX2"/>
<dbReference type="InterPro" id="IPR016039">
    <property type="entry name" value="Thiolase-like"/>
</dbReference>
<dbReference type="FunFam" id="3.40.47.10:FF:000014">
    <property type="entry name" value="Chalcone synthase 1"/>
    <property type="match status" value="1"/>
</dbReference>
<reference evidence="8" key="1">
    <citation type="submission" date="2015-08" db="EMBL/GenBank/DDBJ databases">
        <title>Accumulation of rutin and betulinic acid and expression of phenylpropanoid and triterpenoid biosynthetic genes in mulberry (Morus alba L.).</title>
        <authorList>
            <person name="Zhao S."/>
        </authorList>
    </citation>
    <scope>NUCLEOTIDE SEQUENCE</scope>
</reference>
<comment type="similarity">
    <text evidence="1 5">Belongs to the thiolase-like superfamily. Chalcone/stilbene synthases family.</text>
</comment>
<keyword evidence="3 5" id="KW-0012">Acyltransferase</keyword>
<dbReference type="Pfam" id="PF00195">
    <property type="entry name" value="Chal_sti_synt_N"/>
    <property type="match status" value="1"/>
</dbReference>
<accession>A0A0M3STX2</accession>
<dbReference type="PROSITE" id="PS00441">
    <property type="entry name" value="CHALCONE_SYNTH"/>
    <property type="match status" value="1"/>
</dbReference>
<dbReference type="PIRSF" id="PIRSF000451">
    <property type="entry name" value="PKS_III"/>
    <property type="match status" value="1"/>
</dbReference>